<protein>
    <recommendedName>
        <fullName evidence="8">Ubiquitin-like protease family profile domain-containing protein</fullName>
    </recommendedName>
</protein>
<dbReference type="InterPro" id="IPR038765">
    <property type="entry name" value="Papain-like_cys_pep_sf"/>
</dbReference>
<dbReference type="Gene3D" id="2.130.10.10">
    <property type="entry name" value="YVTN repeat-like/Quinoprotein amine dehydrogenase"/>
    <property type="match status" value="1"/>
</dbReference>
<dbReference type="InterPro" id="IPR001680">
    <property type="entry name" value="WD40_rpt"/>
</dbReference>
<dbReference type="PANTHER" id="PTHR15574:SF65">
    <property type="entry name" value="TRANSDUCIN_WD40 REPEAT-LIKE SUPERFAMILY PROTEIN"/>
    <property type="match status" value="1"/>
</dbReference>
<dbReference type="PROSITE" id="PS50600">
    <property type="entry name" value="ULP_PROTEASE"/>
    <property type="match status" value="1"/>
</dbReference>
<keyword evidence="4" id="KW-0677">Repeat</keyword>
<dbReference type="AlphaFoldDB" id="A0A978VUS8"/>
<comment type="caution">
    <text evidence="9">The sequence shown here is derived from an EMBL/GenBank/DDBJ whole genome shotgun (WGS) entry which is preliminary data.</text>
</comment>
<dbReference type="GO" id="GO:0005737">
    <property type="term" value="C:cytoplasm"/>
    <property type="evidence" value="ECO:0007669"/>
    <property type="project" value="TreeGrafter"/>
</dbReference>
<dbReference type="SUPFAM" id="SSF54001">
    <property type="entry name" value="Cysteine proteinases"/>
    <property type="match status" value="1"/>
</dbReference>
<dbReference type="GO" id="GO:0080008">
    <property type="term" value="C:Cul4-RING E3 ubiquitin ligase complex"/>
    <property type="evidence" value="ECO:0007669"/>
    <property type="project" value="TreeGrafter"/>
</dbReference>
<dbReference type="GO" id="GO:0008234">
    <property type="term" value="F:cysteine-type peptidase activity"/>
    <property type="evidence" value="ECO:0007669"/>
    <property type="project" value="UniProtKB-KW"/>
</dbReference>
<evidence type="ECO:0000313" key="9">
    <source>
        <dbReference type="EMBL" id="KAH7542573.1"/>
    </source>
</evidence>
<keyword evidence="2 7" id="KW-0853">WD repeat</keyword>
<dbReference type="FunFam" id="3.40.395.10:FF:000008">
    <property type="entry name" value="Ulp1 protease family protein"/>
    <property type="match status" value="1"/>
</dbReference>
<dbReference type="InterPro" id="IPR045151">
    <property type="entry name" value="DCAF8"/>
</dbReference>
<evidence type="ECO:0000256" key="3">
    <source>
        <dbReference type="ARBA" id="ARBA00022670"/>
    </source>
</evidence>
<dbReference type="PROSITE" id="PS50294">
    <property type="entry name" value="WD_REPEATS_REGION"/>
    <property type="match status" value="1"/>
</dbReference>
<sequence>MGTKHGFVEISRREIGLSRPRCFTRRFSASEVLVERLDLYGKLNGHKGCVNTVEFNSTGELLVSGSDDKQVILWDWATKTRRLLYPSGHYDNIFQARIMPFTDDRKIVTSAADGQVRLGQILEDGQIDTKMLGRHQGHVYKLAPEPGSPHILYSCGEDGFVQHFDLRSRIATKLLCCTSLSAKNEQVQNSIRLNAIVIDPTNPNYLAVGGSDEYARVYDIRKCQWDESSNLDVPVNMFCPKHLIETSNIHITGLAYSNTSELLVSYNDEHIYLFQKNMGLGPSPSSALVEGMQLEEPQVYLGHRNSQTVKGVSFFGPDDDYVLSGSDCGHIFIWRKKGAKLVRLMRGDRRVVNHLEPHPYMPIFATCGIENDVKLWAPTATDGPPLPDNVGKIMESNRQGREDQSRVTLTPDVIMHVLRLQRRQTAAYIERRYSRADIESDEENGEAYVLGLSEASDGNASFDEGSTENLGDGVYVSVMYTILSTDSVQCIQNSLIINTQMGKSNPDEKILSYEDVVLRRSDLDILQGPYFLNDRIIEFYFSYLSSSNPCEEILLVPPSISFWIMNCPTEGLKEFLEPLRLPFKHLVIFPVNDNDDVGKAEGGTHWSLLAFDRKSNVFVHHDSCSGMNTWDAKRLYNAVVGFVSDSNSASNAVYKECKDSPQQRNGYDCGLYVTAIAKVICLWYGSGEENNRYKDKDDLWFSAVKEKVTTYAVNEMRNEILGLIRSLMDVKQGLPVT</sequence>
<name>A0A978VUS8_ZIZJJ</name>
<evidence type="ECO:0000259" key="8">
    <source>
        <dbReference type="PROSITE" id="PS50600"/>
    </source>
</evidence>
<dbReference type="InterPro" id="IPR015943">
    <property type="entry name" value="WD40/YVTN_repeat-like_dom_sf"/>
</dbReference>
<keyword evidence="3" id="KW-0645">Protease</keyword>
<keyword evidence="6" id="KW-0788">Thiol protease</keyword>
<feature type="repeat" description="WD" evidence="7">
    <location>
        <begin position="43"/>
        <end position="75"/>
    </location>
</feature>
<dbReference type="InterPro" id="IPR003653">
    <property type="entry name" value="Peptidase_C48_C"/>
</dbReference>
<dbReference type="SMART" id="SM00320">
    <property type="entry name" value="WD40"/>
    <property type="match status" value="7"/>
</dbReference>
<dbReference type="Pfam" id="PF00400">
    <property type="entry name" value="WD40"/>
    <property type="match status" value="2"/>
</dbReference>
<evidence type="ECO:0000256" key="7">
    <source>
        <dbReference type="PROSITE-ProRule" id="PRU00221"/>
    </source>
</evidence>
<gene>
    <name evidence="9" type="ORF">FEM48_Zijuj02G0088300</name>
</gene>
<evidence type="ECO:0000256" key="2">
    <source>
        <dbReference type="ARBA" id="ARBA00022574"/>
    </source>
</evidence>
<dbReference type="Pfam" id="PF02902">
    <property type="entry name" value="Peptidase_C48"/>
    <property type="match status" value="1"/>
</dbReference>
<comment type="similarity">
    <text evidence="1">Belongs to the peptidase C48 family.</text>
</comment>
<dbReference type="InterPro" id="IPR036322">
    <property type="entry name" value="WD40_repeat_dom_sf"/>
</dbReference>
<dbReference type="Gene3D" id="3.40.395.10">
    <property type="entry name" value="Adenoviral Proteinase, Chain A"/>
    <property type="match status" value="1"/>
</dbReference>
<evidence type="ECO:0000256" key="6">
    <source>
        <dbReference type="ARBA" id="ARBA00022807"/>
    </source>
</evidence>
<reference evidence="9" key="1">
    <citation type="journal article" date="2021" name="Front. Plant Sci.">
        <title>Chromosome-Scale Genome Assembly for Chinese Sour Jujube and Insights Into Its Genome Evolution and Domestication Signature.</title>
        <authorList>
            <person name="Shen L.-Y."/>
            <person name="Luo H."/>
            <person name="Wang X.-L."/>
            <person name="Wang X.-M."/>
            <person name="Qiu X.-J."/>
            <person name="Liu H."/>
            <person name="Zhou S.-S."/>
            <person name="Jia K.-H."/>
            <person name="Nie S."/>
            <person name="Bao Y.-T."/>
            <person name="Zhang R.-G."/>
            <person name="Yun Q.-Z."/>
            <person name="Chai Y.-H."/>
            <person name="Lu J.-Y."/>
            <person name="Li Y."/>
            <person name="Zhao S.-W."/>
            <person name="Mao J.-F."/>
            <person name="Jia S.-G."/>
            <person name="Mao Y.-M."/>
        </authorList>
    </citation>
    <scope>NUCLEOTIDE SEQUENCE</scope>
    <source>
        <strain evidence="9">AT0</strain>
        <tissue evidence="9">Leaf</tissue>
    </source>
</reference>
<dbReference type="SUPFAM" id="SSF50978">
    <property type="entry name" value="WD40 repeat-like"/>
    <property type="match status" value="1"/>
</dbReference>
<evidence type="ECO:0000256" key="4">
    <source>
        <dbReference type="ARBA" id="ARBA00022737"/>
    </source>
</evidence>
<dbReference type="PANTHER" id="PTHR15574">
    <property type="entry name" value="WD REPEAT DOMAIN-CONTAINING FAMILY"/>
    <property type="match status" value="1"/>
</dbReference>
<organism evidence="9 10">
    <name type="scientific">Ziziphus jujuba var. spinosa</name>
    <dbReference type="NCBI Taxonomy" id="714518"/>
    <lineage>
        <taxon>Eukaryota</taxon>
        <taxon>Viridiplantae</taxon>
        <taxon>Streptophyta</taxon>
        <taxon>Embryophyta</taxon>
        <taxon>Tracheophyta</taxon>
        <taxon>Spermatophyta</taxon>
        <taxon>Magnoliopsida</taxon>
        <taxon>eudicotyledons</taxon>
        <taxon>Gunneridae</taxon>
        <taxon>Pentapetalae</taxon>
        <taxon>rosids</taxon>
        <taxon>fabids</taxon>
        <taxon>Rosales</taxon>
        <taxon>Rhamnaceae</taxon>
        <taxon>Paliureae</taxon>
        <taxon>Ziziphus</taxon>
    </lineage>
</organism>
<evidence type="ECO:0000313" key="10">
    <source>
        <dbReference type="Proteomes" id="UP000813462"/>
    </source>
</evidence>
<dbReference type="EMBL" id="JAEACU010000002">
    <property type="protein sequence ID" value="KAH7542573.1"/>
    <property type="molecule type" value="Genomic_DNA"/>
</dbReference>
<accession>A0A978VUS8</accession>
<evidence type="ECO:0000256" key="1">
    <source>
        <dbReference type="ARBA" id="ARBA00005234"/>
    </source>
</evidence>
<dbReference type="PROSITE" id="PS50082">
    <property type="entry name" value="WD_REPEATS_2"/>
    <property type="match status" value="1"/>
</dbReference>
<proteinExistence type="inferred from homology"/>
<evidence type="ECO:0000256" key="5">
    <source>
        <dbReference type="ARBA" id="ARBA00022801"/>
    </source>
</evidence>
<dbReference type="Proteomes" id="UP000813462">
    <property type="component" value="Unassembled WGS sequence"/>
</dbReference>
<dbReference type="GO" id="GO:0019784">
    <property type="term" value="F:deNEDDylase activity"/>
    <property type="evidence" value="ECO:0007669"/>
    <property type="project" value="UniProtKB-ARBA"/>
</dbReference>
<dbReference type="GO" id="GO:0006508">
    <property type="term" value="P:proteolysis"/>
    <property type="evidence" value="ECO:0007669"/>
    <property type="project" value="UniProtKB-KW"/>
</dbReference>
<keyword evidence="5" id="KW-0378">Hydrolase</keyword>
<feature type="domain" description="Ubiquitin-like protease family profile" evidence="8">
    <location>
        <begin position="516"/>
        <end position="680"/>
    </location>
</feature>